<sequence length="624" mass="73359">MRIKGHLIDNEAQLQDKLDLIYKKAKEDNSSFHGMIELMKNKQTIKTAIHNIKSNRGSKTVGIDKKDVNYYLQMETEQLIKLIWKHIDNYKPKPVRRYYIDKGNGKKRPLGIPAMIDRIIQETARMVLEPIAEAKFFNHSYGFRPYRSCHYAIGRILNTISRSKTYVAIEGDIKSFFDHINHNKLVEIMWNMGIKDKRFLTIIKKMIKAGVLEDNQLFSTELGTPQGGIISPLLANIYLNNFDWMIAKEFEEHYARYTVKHAFSTGLRKVVRKHKKCFLVRYADDWIILCEDKVQARTLLTKIDKYYKHILKLELSKEKTFITDMREKPAQFLGFDIRAEKMRLKNRIAGKAIPNKKKLNSKMREILRDTYNVRKTTSSHDVAAQIELINTKIIGISNYFRIGNSARIFVRCDDKIRYTFYKSIKNKHGGGVFEKILTPAENLDNRKDRHKGHKTKVPFVEVDGVKIGLTKMSFTPSTKALLYNYDTTPYTQIGRIIYSRRHGKVDKKMRPTIYSNDQINQMVLYQMLRQTKNKRLYNFEYILNRDYAYNRDKGKCRICKTGLIPTNIHCHHVNNRLPLEKINKLSNLATLCIRCHKLIHQKDLEDSILYKLPKLKKYRELLHI</sequence>
<dbReference type="Pfam" id="PF08388">
    <property type="entry name" value="GIIM"/>
    <property type="match status" value="1"/>
</dbReference>
<name>A0A0G8EPW9_BACCE</name>
<dbReference type="PATRIC" id="fig|1396.428.peg.6200"/>
<dbReference type="NCBIfam" id="TIGR04416">
    <property type="entry name" value="group_II_RT_mat"/>
    <property type="match status" value="1"/>
</dbReference>
<protein>
    <recommendedName>
        <fullName evidence="1">Reverse transcriptase domain-containing protein</fullName>
    </recommendedName>
</protein>
<dbReference type="PANTHER" id="PTHR34047">
    <property type="entry name" value="NUCLEAR INTRON MATURASE 1, MITOCHONDRIAL-RELATED"/>
    <property type="match status" value="1"/>
</dbReference>
<dbReference type="InterPro" id="IPR003615">
    <property type="entry name" value="HNH_nuc"/>
</dbReference>
<evidence type="ECO:0000313" key="3">
    <source>
        <dbReference type="Proteomes" id="UP000035214"/>
    </source>
</evidence>
<dbReference type="CDD" id="cd01651">
    <property type="entry name" value="RT_G2_intron"/>
    <property type="match status" value="1"/>
</dbReference>
<dbReference type="PANTHER" id="PTHR34047:SF8">
    <property type="entry name" value="PROTEIN YKFC"/>
    <property type="match status" value="1"/>
</dbReference>
<dbReference type="EMBL" id="LCYI01000044">
    <property type="protein sequence ID" value="KLA26135.1"/>
    <property type="molecule type" value="Genomic_DNA"/>
</dbReference>
<dbReference type="Gene3D" id="1.10.30.50">
    <property type="match status" value="1"/>
</dbReference>
<reference evidence="2 3" key="1">
    <citation type="submission" date="2015-04" db="EMBL/GenBank/DDBJ databases">
        <title>Draft Genome Sequences of Eight Spore-Forming Food Isolates of Bacillus cereus Genome sequencing.</title>
        <authorList>
            <person name="Krawcyk A.O."/>
            <person name="de Jong A."/>
            <person name="Eijlander R.T."/>
            <person name="Berendsen E.M."/>
            <person name="Holsappel S."/>
            <person name="Wells-Bennik M."/>
            <person name="Kuipers O.P."/>
        </authorList>
    </citation>
    <scope>NUCLEOTIDE SEQUENCE [LARGE SCALE GENOMIC DNA]</scope>
    <source>
        <strain evidence="2 3">B4077</strain>
    </source>
</reference>
<dbReference type="SUPFAM" id="SSF56672">
    <property type="entry name" value="DNA/RNA polymerases"/>
    <property type="match status" value="1"/>
</dbReference>
<dbReference type="CDD" id="cd00085">
    <property type="entry name" value="HNHc"/>
    <property type="match status" value="1"/>
</dbReference>
<dbReference type="Pfam" id="PF00078">
    <property type="entry name" value="RVT_1"/>
    <property type="match status" value="1"/>
</dbReference>
<feature type="domain" description="Reverse transcriptase" evidence="1">
    <location>
        <begin position="81"/>
        <end position="337"/>
    </location>
</feature>
<dbReference type="InterPro" id="IPR043502">
    <property type="entry name" value="DNA/RNA_pol_sf"/>
</dbReference>
<dbReference type="PROSITE" id="PS50878">
    <property type="entry name" value="RT_POL"/>
    <property type="match status" value="1"/>
</dbReference>
<dbReference type="RefSeq" id="WP_046955998.1">
    <property type="nucleotide sequence ID" value="NZ_LCYI01000044.1"/>
</dbReference>
<dbReference type="AlphaFoldDB" id="A0A0G8EPW9"/>
<comment type="caution">
    <text evidence="2">The sequence shown here is derived from an EMBL/GenBank/DDBJ whole genome shotgun (WGS) entry which is preliminary data.</text>
</comment>
<organism evidence="2 3">
    <name type="scientific">Bacillus cereus</name>
    <dbReference type="NCBI Taxonomy" id="1396"/>
    <lineage>
        <taxon>Bacteria</taxon>
        <taxon>Bacillati</taxon>
        <taxon>Bacillota</taxon>
        <taxon>Bacilli</taxon>
        <taxon>Bacillales</taxon>
        <taxon>Bacillaceae</taxon>
        <taxon>Bacillus</taxon>
        <taxon>Bacillus cereus group</taxon>
    </lineage>
</organism>
<dbReference type="InterPro" id="IPR000477">
    <property type="entry name" value="RT_dom"/>
</dbReference>
<dbReference type="InterPro" id="IPR051083">
    <property type="entry name" value="GrpII_Intron_Splice-Mob/Def"/>
</dbReference>
<evidence type="ECO:0000313" key="2">
    <source>
        <dbReference type="EMBL" id="KLA26135.1"/>
    </source>
</evidence>
<gene>
    <name evidence="2" type="ORF">B4077_6025</name>
</gene>
<dbReference type="InterPro" id="IPR013597">
    <property type="entry name" value="Mat_intron_G2"/>
</dbReference>
<dbReference type="InterPro" id="IPR030931">
    <property type="entry name" value="Group_II_RT_mat"/>
</dbReference>
<evidence type="ECO:0000259" key="1">
    <source>
        <dbReference type="PROSITE" id="PS50878"/>
    </source>
</evidence>
<proteinExistence type="predicted"/>
<dbReference type="Proteomes" id="UP000035214">
    <property type="component" value="Unassembled WGS sequence"/>
</dbReference>
<accession>A0A0G8EPW9</accession>